<accession>A0A433QH77</accession>
<dbReference type="Proteomes" id="UP000274822">
    <property type="component" value="Unassembled WGS sequence"/>
</dbReference>
<feature type="region of interest" description="Disordered" evidence="6">
    <location>
        <begin position="1"/>
        <end position="98"/>
    </location>
</feature>
<feature type="region of interest" description="Disordered" evidence="6">
    <location>
        <begin position="160"/>
        <end position="202"/>
    </location>
</feature>
<comment type="subcellular location">
    <subcellularLocation>
        <location evidence="1">Nucleus</location>
    </subcellularLocation>
</comment>
<gene>
    <name evidence="7" type="ORF">BC938DRAFT_480977</name>
</gene>
<name>A0A433QH77_9FUNG</name>
<evidence type="ECO:0000256" key="2">
    <source>
        <dbReference type="ARBA" id="ARBA00022553"/>
    </source>
</evidence>
<keyword evidence="4" id="KW-0040">ANK repeat</keyword>
<dbReference type="GO" id="GO:0005634">
    <property type="term" value="C:nucleus"/>
    <property type="evidence" value="ECO:0007669"/>
    <property type="project" value="UniProtKB-SubCell"/>
</dbReference>
<evidence type="ECO:0000313" key="8">
    <source>
        <dbReference type="Proteomes" id="UP000274822"/>
    </source>
</evidence>
<protein>
    <submittedName>
        <fullName evidence="7">Uncharacterized protein</fullName>
    </submittedName>
</protein>
<organism evidence="7 8">
    <name type="scientific">Jimgerdemannia flammicorona</name>
    <dbReference type="NCBI Taxonomy" id="994334"/>
    <lineage>
        <taxon>Eukaryota</taxon>
        <taxon>Fungi</taxon>
        <taxon>Fungi incertae sedis</taxon>
        <taxon>Mucoromycota</taxon>
        <taxon>Mucoromycotina</taxon>
        <taxon>Endogonomycetes</taxon>
        <taxon>Endogonales</taxon>
        <taxon>Endogonaceae</taxon>
        <taxon>Jimgerdemannia</taxon>
    </lineage>
</organism>
<evidence type="ECO:0000313" key="7">
    <source>
        <dbReference type="EMBL" id="RUS29155.1"/>
    </source>
</evidence>
<keyword evidence="3" id="KW-0677">Repeat</keyword>
<proteinExistence type="predicted"/>
<dbReference type="GO" id="GO:0043124">
    <property type="term" value="P:negative regulation of canonical NF-kappaB signal transduction"/>
    <property type="evidence" value="ECO:0007669"/>
    <property type="project" value="InterPro"/>
</dbReference>
<evidence type="ECO:0000256" key="5">
    <source>
        <dbReference type="ARBA" id="ARBA00023242"/>
    </source>
</evidence>
<evidence type="ECO:0000256" key="3">
    <source>
        <dbReference type="ARBA" id="ARBA00022737"/>
    </source>
</evidence>
<dbReference type="AlphaFoldDB" id="A0A433QH77"/>
<sequence>MPLSKLNYKRPSPSPELVFDFADDRSHSKKKKKHKRSRSRSTSPSHRHRSDHDRRKNRHDKPLSEPPTENNFNDDDDWIPPSSAHKPDADWQQHLFDAMAEDEGGDFYAAQFYHTNWHDDSNGSTSNSKSNQRGRSRVDLMSEEEYRRYIVNGVRSRIAAKDPARRLREAQRRAERAKKATNEKEREREREVEREREMEREARRRLRGNQDVVIARATYVSRWNKLLASSSKGISVKDVPWPVVGEVVTKEDVANFIVGGTADQAERKKLIRTEQMRFHPDKFLQRLGERLAEGRERKKVLERVNEVSSVLNELWSGVNG</sequence>
<feature type="compositionally biased region" description="Basic residues" evidence="6">
    <location>
        <begin position="27"/>
        <end position="59"/>
    </location>
</feature>
<keyword evidence="5" id="KW-0539">Nucleus</keyword>
<keyword evidence="2" id="KW-0597">Phosphoprotein</keyword>
<evidence type="ECO:0000256" key="6">
    <source>
        <dbReference type="SAM" id="MobiDB-lite"/>
    </source>
</evidence>
<dbReference type="PANTHER" id="PTHR15263:SF1">
    <property type="entry name" value="NF-KAPPA-B INHIBITOR-LIKE PROTEIN 1"/>
    <property type="match status" value="1"/>
</dbReference>
<evidence type="ECO:0000256" key="1">
    <source>
        <dbReference type="ARBA" id="ARBA00004123"/>
    </source>
</evidence>
<comment type="caution">
    <text evidence="7">The sequence shown here is derived from an EMBL/GenBank/DDBJ whole genome shotgun (WGS) entry which is preliminary data.</text>
</comment>
<dbReference type="InterPro" id="IPR038753">
    <property type="entry name" value="NFKBIL1"/>
</dbReference>
<feature type="region of interest" description="Disordered" evidence="6">
    <location>
        <begin position="115"/>
        <end position="139"/>
    </location>
</feature>
<dbReference type="PANTHER" id="PTHR15263">
    <property type="entry name" value="I-KAPPA-B-LIKE PROTEIN IKBL"/>
    <property type="match status" value="1"/>
</dbReference>
<keyword evidence="8" id="KW-1185">Reference proteome</keyword>
<feature type="compositionally biased region" description="Polar residues" evidence="6">
    <location>
        <begin position="122"/>
        <end position="133"/>
    </location>
</feature>
<reference evidence="7 8" key="1">
    <citation type="journal article" date="2018" name="New Phytol.">
        <title>Phylogenomics of Endogonaceae and evolution of mycorrhizas within Mucoromycota.</title>
        <authorList>
            <person name="Chang Y."/>
            <person name="Desiro A."/>
            <person name="Na H."/>
            <person name="Sandor L."/>
            <person name="Lipzen A."/>
            <person name="Clum A."/>
            <person name="Barry K."/>
            <person name="Grigoriev I.V."/>
            <person name="Martin F.M."/>
            <person name="Stajich J.E."/>
            <person name="Smith M.E."/>
            <person name="Bonito G."/>
            <person name="Spatafora J.W."/>
        </authorList>
    </citation>
    <scope>NUCLEOTIDE SEQUENCE [LARGE SCALE GENOMIC DNA]</scope>
    <source>
        <strain evidence="7 8">AD002</strain>
    </source>
</reference>
<evidence type="ECO:0000256" key="4">
    <source>
        <dbReference type="ARBA" id="ARBA00023043"/>
    </source>
</evidence>
<dbReference type="EMBL" id="RBNJ01005541">
    <property type="protein sequence ID" value="RUS29155.1"/>
    <property type="molecule type" value="Genomic_DNA"/>
</dbReference>